<sequence length="122" mass="13211">MTTPKVLVIGLDPHRIPGPWDPAPVANAMDAAIDRFRDEGIEAHMSLVGLDGSDDVPALVTALQSQAWDCVLVGAGIRKNEELLDLFERILNLVHQHAPTAQIALNQGLHDIAEAVIRRLPS</sequence>
<comment type="caution">
    <text evidence="1">The sequence shown here is derived from an EMBL/GenBank/DDBJ whole genome shotgun (WGS) entry which is preliminary data.</text>
</comment>
<dbReference type="RefSeq" id="WP_344163283.1">
    <property type="nucleotide sequence ID" value="NZ_BAAANF010000025.1"/>
</dbReference>
<dbReference type="EMBL" id="BAAANF010000025">
    <property type="protein sequence ID" value="GAA1715192.1"/>
    <property type="molecule type" value="Genomic_DNA"/>
</dbReference>
<protein>
    <submittedName>
        <fullName evidence="1">Uncharacterized protein</fullName>
    </submittedName>
</protein>
<evidence type="ECO:0000313" key="1">
    <source>
        <dbReference type="EMBL" id="GAA1715192.1"/>
    </source>
</evidence>
<accession>A0ABN2IZY9</accession>
<organism evidence="1 2">
    <name type="scientific">Kribbella yunnanensis</name>
    <dbReference type="NCBI Taxonomy" id="190194"/>
    <lineage>
        <taxon>Bacteria</taxon>
        <taxon>Bacillati</taxon>
        <taxon>Actinomycetota</taxon>
        <taxon>Actinomycetes</taxon>
        <taxon>Propionibacteriales</taxon>
        <taxon>Kribbellaceae</taxon>
        <taxon>Kribbella</taxon>
    </lineage>
</organism>
<gene>
    <name evidence="1" type="ORF">GCM10009745_74440</name>
</gene>
<proteinExistence type="predicted"/>
<dbReference type="Proteomes" id="UP001500280">
    <property type="component" value="Unassembled WGS sequence"/>
</dbReference>
<evidence type="ECO:0000313" key="2">
    <source>
        <dbReference type="Proteomes" id="UP001500280"/>
    </source>
</evidence>
<name>A0ABN2IZY9_9ACTN</name>
<reference evidence="1 2" key="1">
    <citation type="journal article" date="2019" name="Int. J. Syst. Evol. Microbiol.">
        <title>The Global Catalogue of Microorganisms (GCM) 10K type strain sequencing project: providing services to taxonomists for standard genome sequencing and annotation.</title>
        <authorList>
            <consortium name="The Broad Institute Genomics Platform"/>
            <consortium name="The Broad Institute Genome Sequencing Center for Infectious Disease"/>
            <person name="Wu L."/>
            <person name="Ma J."/>
        </authorList>
    </citation>
    <scope>NUCLEOTIDE SEQUENCE [LARGE SCALE GENOMIC DNA]</scope>
    <source>
        <strain evidence="1 2">JCM 14307</strain>
    </source>
</reference>
<keyword evidence="2" id="KW-1185">Reference proteome</keyword>